<organism evidence="3 4">
    <name type="scientific">Zeimonas arvi</name>
    <dbReference type="NCBI Taxonomy" id="2498847"/>
    <lineage>
        <taxon>Bacteria</taxon>
        <taxon>Pseudomonadati</taxon>
        <taxon>Pseudomonadota</taxon>
        <taxon>Betaproteobacteria</taxon>
        <taxon>Burkholderiales</taxon>
        <taxon>Burkholderiaceae</taxon>
        <taxon>Zeimonas</taxon>
    </lineage>
</organism>
<dbReference type="Proteomes" id="UP000321548">
    <property type="component" value="Unassembled WGS sequence"/>
</dbReference>
<sequence>GALADVPGAPHRRLAAASLDRIARRRLTSISAAGKMGCPYGYVSEDPEGGSPTGIVPDLAGRIASRLGVGIEWIRYPDAGLLSAGAKGKLAEDAWDLAFMGAEPARARLIDFTAAYVEIEASYLVPPGSSITRIDEVDRNGVRIAVAARAAYELYLRRTLKHAELVSAEGLGGSFDLFRDRGLEVLAGLRPRLVEEQARFPGPRLLPGRFTAIQQAVATPAGRPAAFALLRAFVEEVKSDGTVARLIDRHAVKGLSVAPRVD</sequence>
<evidence type="ECO:0000313" key="3">
    <source>
        <dbReference type="EMBL" id="TXL67405.1"/>
    </source>
</evidence>
<name>A0A5C8P1D2_9BURK</name>
<feature type="domain" description="Solute-binding protein family 3/N-terminal" evidence="2">
    <location>
        <begin position="28"/>
        <end position="254"/>
    </location>
</feature>
<dbReference type="EMBL" id="VDUY01000002">
    <property type="protein sequence ID" value="TXL67405.1"/>
    <property type="molecule type" value="Genomic_DNA"/>
</dbReference>
<gene>
    <name evidence="3" type="ORF">FHP08_07345</name>
</gene>
<protein>
    <submittedName>
        <fullName evidence="3">Transporter substrate-binding domain-containing protein</fullName>
    </submittedName>
</protein>
<dbReference type="RefSeq" id="WP_147703745.1">
    <property type="nucleotide sequence ID" value="NZ_VDUY01000002.1"/>
</dbReference>
<dbReference type="AlphaFoldDB" id="A0A5C8P1D2"/>
<proteinExistence type="predicted"/>
<keyword evidence="4" id="KW-1185">Reference proteome</keyword>
<reference evidence="3 4" key="1">
    <citation type="submission" date="2019-06" db="EMBL/GenBank/DDBJ databases">
        <title>Quisquiliibacterium sp. nov., isolated from a maize field.</title>
        <authorList>
            <person name="Lin S.-Y."/>
            <person name="Tsai C.-F."/>
            <person name="Young C.-C."/>
        </authorList>
    </citation>
    <scope>NUCLEOTIDE SEQUENCE [LARGE SCALE GENOMIC DNA]</scope>
    <source>
        <strain evidence="3 4">CC-CFT501</strain>
    </source>
</reference>
<accession>A0A5C8P1D2</accession>
<evidence type="ECO:0000259" key="2">
    <source>
        <dbReference type="SMART" id="SM00062"/>
    </source>
</evidence>
<dbReference type="InterPro" id="IPR001638">
    <property type="entry name" value="Solute-binding_3/MltF_N"/>
</dbReference>
<comment type="caution">
    <text evidence="3">The sequence shown here is derived from an EMBL/GenBank/DDBJ whole genome shotgun (WGS) entry which is preliminary data.</text>
</comment>
<dbReference type="PANTHER" id="PTHR35936">
    <property type="entry name" value="MEMBRANE-BOUND LYTIC MUREIN TRANSGLYCOSYLASE F"/>
    <property type="match status" value="1"/>
</dbReference>
<dbReference type="SMART" id="SM00062">
    <property type="entry name" value="PBPb"/>
    <property type="match status" value="1"/>
</dbReference>
<dbReference type="SUPFAM" id="SSF53850">
    <property type="entry name" value="Periplasmic binding protein-like II"/>
    <property type="match status" value="1"/>
</dbReference>
<dbReference type="OrthoDB" id="571173at2"/>
<keyword evidence="1" id="KW-0732">Signal</keyword>
<dbReference type="PANTHER" id="PTHR35936:SF17">
    <property type="entry name" value="ARGININE-BINDING EXTRACELLULAR PROTEIN ARTP"/>
    <property type="match status" value="1"/>
</dbReference>
<dbReference type="Pfam" id="PF00497">
    <property type="entry name" value="SBP_bac_3"/>
    <property type="match status" value="1"/>
</dbReference>
<evidence type="ECO:0000256" key="1">
    <source>
        <dbReference type="ARBA" id="ARBA00022729"/>
    </source>
</evidence>
<dbReference type="Gene3D" id="3.40.190.10">
    <property type="entry name" value="Periplasmic binding protein-like II"/>
    <property type="match status" value="2"/>
</dbReference>
<evidence type="ECO:0000313" key="4">
    <source>
        <dbReference type="Proteomes" id="UP000321548"/>
    </source>
</evidence>
<feature type="non-terminal residue" evidence="3">
    <location>
        <position position="1"/>
    </location>
</feature>